<organism evidence="11 12">
    <name type="scientific">Sphingomonas ursincola</name>
    <dbReference type="NCBI Taxonomy" id="56361"/>
    <lineage>
        <taxon>Bacteria</taxon>
        <taxon>Pseudomonadati</taxon>
        <taxon>Pseudomonadota</taxon>
        <taxon>Alphaproteobacteria</taxon>
        <taxon>Sphingomonadales</taxon>
        <taxon>Sphingomonadaceae</taxon>
        <taxon>Sphingomonas</taxon>
    </lineage>
</organism>
<keyword evidence="4" id="KW-0028">Amino-acid biosynthesis</keyword>
<comment type="pathway">
    <text evidence="1">Amino-acid biosynthesis; L-histidine biosynthesis; L-histidine from 5-phospho-alpha-D-ribose 1-diphosphate: step 7/9.</text>
</comment>
<keyword evidence="12" id="KW-1185">Reference proteome</keyword>
<keyword evidence="7" id="KW-0368">Histidine biosynthesis</keyword>
<dbReference type="PANTHER" id="PTHR43643">
    <property type="entry name" value="HISTIDINOL-PHOSPHATE AMINOTRANSFERASE 2"/>
    <property type="match status" value="1"/>
</dbReference>
<dbReference type="GO" id="GO:0000105">
    <property type="term" value="P:L-histidine biosynthetic process"/>
    <property type="evidence" value="ECO:0007669"/>
    <property type="project" value="UniProtKB-KW"/>
</dbReference>
<evidence type="ECO:0000256" key="3">
    <source>
        <dbReference type="ARBA" id="ARBA00022576"/>
    </source>
</evidence>
<dbReference type="AlphaFoldDB" id="A0A7V8REL2"/>
<accession>A0A7V8REL2</accession>
<evidence type="ECO:0000256" key="9">
    <source>
        <dbReference type="RuleBase" id="RU000481"/>
    </source>
</evidence>
<evidence type="ECO:0000256" key="4">
    <source>
        <dbReference type="ARBA" id="ARBA00022605"/>
    </source>
</evidence>
<dbReference type="SUPFAM" id="SSF53383">
    <property type="entry name" value="PLP-dependent transferases"/>
    <property type="match status" value="1"/>
</dbReference>
<dbReference type="RefSeq" id="WP_181267638.1">
    <property type="nucleotide sequence ID" value="NZ_BAAAGB010000001.1"/>
</dbReference>
<dbReference type="InterPro" id="IPR004839">
    <property type="entry name" value="Aminotransferase_I/II_large"/>
</dbReference>
<keyword evidence="6" id="KW-0663">Pyridoxal phosphate</keyword>
<dbReference type="GO" id="GO:0004400">
    <property type="term" value="F:histidinol-phosphate transaminase activity"/>
    <property type="evidence" value="ECO:0007669"/>
    <property type="project" value="UniProtKB-EC"/>
</dbReference>
<evidence type="ECO:0000313" key="11">
    <source>
        <dbReference type="EMBL" id="MBA1375042.1"/>
    </source>
</evidence>
<name>A0A7V8REL2_9SPHN</name>
<evidence type="ECO:0000256" key="2">
    <source>
        <dbReference type="ARBA" id="ARBA00007970"/>
    </source>
</evidence>
<dbReference type="InterPro" id="IPR015424">
    <property type="entry name" value="PyrdxlP-dep_Trfase"/>
</dbReference>
<comment type="cofactor">
    <cofactor evidence="9">
        <name>pyridoxal 5'-phosphate</name>
        <dbReference type="ChEBI" id="CHEBI:597326"/>
    </cofactor>
</comment>
<dbReference type="EC" id="2.6.1.-" evidence="9"/>
<evidence type="ECO:0000256" key="6">
    <source>
        <dbReference type="ARBA" id="ARBA00022898"/>
    </source>
</evidence>
<dbReference type="Pfam" id="PF00155">
    <property type="entry name" value="Aminotran_1_2"/>
    <property type="match status" value="1"/>
</dbReference>
<proteinExistence type="inferred from homology"/>
<feature type="domain" description="Aminotransferase class I/classII large" evidence="10">
    <location>
        <begin position="139"/>
        <end position="324"/>
    </location>
</feature>
<evidence type="ECO:0000313" key="12">
    <source>
        <dbReference type="Proteomes" id="UP000589292"/>
    </source>
</evidence>
<dbReference type="Proteomes" id="UP000589292">
    <property type="component" value="Unassembled WGS sequence"/>
</dbReference>
<comment type="similarity">
    <text evidence="9">Belongs to the class-I pyridoxal-phosphate-dependent aminotransferase family.</text>
</comment>
<evidence type="ECO:0000259" key="10">
    <source>
        <dbReference type="Pfam" id="PF00155"/>
    </source>
</evidence>
<dbReference type="InterPro" id="IPR004838">
    <property type="entry name" value="NHTrfase_class1_PyrdxlP-BS"/>
</dbReference>
<gene>
    <name evidence="11" type="ORF">FG486_11895</name>
</gene>
<keyword evidence="3 9" id="KW-0032">Aminotransferase</keyword>
<dbReference type="EMBL" id="VDES01000002">
    <property type="protein sequence ID" value="MBA1375042.1"/>
    <property type="molecule type" value="Genomic_DNA"/>
</dbReference>
<comment type="caution">
    <text evidence="11">The sequence shown here is derived from an EMBL/GenBank/DDBJ whole genome shotgun (WGS) entry which is preliminary data.</text>
</comment>
<dbReference type="Gene3D" id="3.90.1150.10">
    <property type="entry name" value="Aspartate Aminotransferase, domain 1"/>
    <property type="match status" value="1"/>
</dbReference>
<protein>
    <recommendedName>
        <fullName evidence="9">Aminotransferase</fullName>
        <ecNumber evidence="9">2.6.1.-</ecNumber>
    </recommendedName>
</protein>
<dbReference type="InterPro" id="IPR015421">
    <property type="entry name" value="PyrdxlP-dep_Trfase_major"/>
</dbReference>
<evidence type="ECO:0000256" key="8">
    <source>
        <dbReference type="ARBA" id="ARBA00047481"/>
    </source>
</evidence>
<reference evidence="11 12" key="1">
    <citation type="journal article" date="1994" name="Int. J. Syst. Bacteriol.">
        <title>Phylogenetic positions of novel aerobic, bacteriochlorophyll a-containing bacteria and description of Roseococcus thiosulfatophilus gen. nov., sp. nov., Erythromicrobium ramosum gen. nov., sp. nov., and Erythrobacter litoralis sp. nov.</title>
        <authorList>
            <person name="Yurkov V."/>
            <person name="Stackebrandt E."/>
            <person name="Holmes A."/>
            <person name="Fuerst J.A."/>
            <person name="Hugenholtz P."/>
            <person name="Golecki J."/>
            <person name="Gad'on N."/>
            <person name="Gorlenko V.M."/>
            <person name="Kompantseva E.I."/>
            <person name="Drews G."/>
        </authorList>
    </citation>
    <scope>NUCLEOTIDE SEQUENCE [LARGE SCALE GENOMIC DNA]</scope>
    <source>
        <strain evidence="11 12">KR-99</strain>
    </source>
</reference>
<dbReference type="Gene3D" id="3.40.640.10">
    <property type="entry name" value="Type I PLP-dependent aspartate aminotransferase-like (Major domain)"/>
    <property type="match status" value="1"/>
</dbReference>
<dbReference type="GO" id="GO:0030170">
    <property type="term" value="F:pyridoxal phosphate binding"/>
    <property type="evidence" value="ECO:0007669"/>
    <property type="project" value="InterPro"/>
</dbReference>
<dbReference type="CDD" id="cd00609">
    <property type="entry name" value="AAT_like"/>
    <property type="match status" value="1"/>
</dbReference>
<dbReference type="InterPro" id="IPR050106">
    <property type="entry name" value="HistidinolP_aminotransfase"/>
</dbReference>
<sequence length="343" mass="36881">MQGTPRALVGEFARHGGRIDLARAAFPHIENWTDLSTGIAPWPYPVSLTAAAAEQLPDPGDLAKLEAAAAVSFGVDPKRVVAVPGSDLAMRLLGLMLGRRSFVFRAAIVRPGYSGHAAMWGAYKPAACAFDDIGLMAPAHDVLVLARPNNPDGLVADPLLLEWAALTVAKRGGHVIVDEAFADADPANSLAGSDWPGLIVLRSFGKFFGLAGLRLGFVVAQQEIGTELRALIGDWPISGPALATGLAAYSDAEWQIAQRARLATASQRLVELLTRHGIAIVGCTAFFTLVSVRHRDRLFVYLAQAGVLTRPFDYEPCWLRIGLPRDESDWARLDEALSGWRMT</sequence>
<dbReference type="PANTHER" id="PTHR43643:SF6">
    <property type="entry name" value="HISTIDINOL-PHOSPHATE AMINOTRANSFERASE"/>
    <property type="match status" value="1"/>
</dbReference>
<evidence type="ECO:0000256" key="1">
    <source>
        <dbReference type="ARBA" id="ARBA00005011"/>
    </source>
</evidence>
<dbReference type="PROSITE" id="PS00105">
    <property type="entry name" value="AA_TRANSFER_CLASS_1"/>
    <property type="match status" value="1"/>
</dbReference>
<evidence type="ECO:0000256" key="7">
    <source>
        <dbReference type="ARBA" id="ARBA00023102"/>
    </source>
</evidence>
<comment type="similarity">
    <text evidence="2">Belongs to the class-II pyridoxal-phosphate-dependent aminotransferase family. Histidinol-phosphate aminotransferase subfamily.</text>
</comment>
<dbReference type="InterPro" id="IPR015422">
    <property type="entry name" value="PyrdxlP-dep_Trfase_small"/>
</dbReference>
<comment type="catalytic activity">
    <reaction evidence="8">
        <text>L-histidinol phosphate + 2-oxoglutarate = 3-(imidazol-4-yl)-2-oxopropyl phosphate + L-glutamate</text>
        <dbReference type="Rhea" id="RHEA:23744"/>
        <dbReference type="ChEBI" id="CHEBI:16810"/>
        <dbReference type="ChEBI" id="CHEBI:29985"/>
        <dbReference type="ChEBI" id="CHEBI:57766"/>
        <dbReference type="ChEBI" id="CHEBI:57980"/>
        <dbReference type="EC" id="2.6.1.9"/>
    </reaction>
</comment>
<evidence type="ECO:0000256" key="5">
    <source>
        <dbReference type="ARBA" id="ARBA00022679"/>
    </source>
</evidence>
<keyword evidence="5 9" id="KW-0808">Transferase</keyword>